<reference evidence="3" key="1">
    <citation type="submission" date="2019-03" db="EMBL/GenBank/DDBJ databases">
        <authorList>
            <person name="Li J."/>
        </authorList>
    </citation>
    <scope>NUCLEOTIDE SEQUENCE [LARGE SCALE GENOMIC DNA]</scope>
    <source>
        <strain evidence="3">2251</strain>
    </source>
</reference>
<dbReference type="KEGG" id="plia:E4191_14800"/>
<organism evidence="2 3">
    <name type="scientific">Paracoccus liaowanqingii</name>
    <dbReference type="NCBI Taxonomy" id="2560053"/>
    <lineage>
        <taxon>Bacteria</taxon>
        <taxon>Pseudomonadati</taxon>
        <taxon>Pseudomonadota</taxon>
        <taxon>Alphaproteobacteria</taxon>
        <taxon>Rhodobacterales</taxon>
        <taxon>Paracoccaceae</taxon>
        <taxon>Paracoccus</taxon>
    </lineage>
</organism>
<accession>A0A4P7HNH5</accession>
<feature type="chain" id="PRO_5020553829" evidence="1">
    <location>
        <begin position="20"/>
        <end position="198"/>
    </location>
</feature>
<evidence type="ECO:0000313" key="3">
    <source>
        <dbReference type="Proteomes" id="UP000296374"/>
    </source>
</evidence>
<dbReference type="EMBL" id="CP038439">
    <property type="protein sequence ID" value="QBX35816.1"/>
    <property type="molecule type" value="Genomic_DNA"/>
</dbReference>
<gene>
    <name evidence="2" type="ORF">E4191_14800</name>
</gene>
<evidence type="ECO:0000313" key="2">
    <source>
        <dbReference type="EMBL" id="QBX35816.1"/>
    </source>
</evidence>
<evidence type="ECO:0000256" key="1">
    <source>
        <dbReference type="SAM" id="SignalP"/>
    </source>
</evidence>
<dbReference type="RefSeq" id="WP_135314081.1">
    <property type="nucleotide sequence ID" value="NZ_CP038439.1"/>
</dbReference>
<sequence>MIRPTLAVMALLAAGPAFGAAGIDPDWPCIQRKQPNLSMGQVWTGPIPDEAALELARDPQIVRLADRLEQRRLPIEEAETTIADFAAEAEDGQLVALMQAIFDRIERDRSALIAGIARYGQSQLSLSQRIEERRAEMAALEAAESPDFDAIDAAEEALEWDQRIFTERQQSLTYVCETPVILEQRVFALGRAIVSHLD</sequence>
<protein>
    <submittedName>
        <fullName evidence="2">Uncharacterized protein</fullName>
    </submittedName>
</protein>
<proteinExistence type="predicted"/>
<dbReference type="AlphaFoldDB" id="A0A4P7HNH5"/>
<feature type="signal peptide" evidence="1">
    <location>
        <begin position="1"/>
        <end position="19"/>
    </location>
</feature>
<dbReference type="Proteomes" id="UP000296374">
    <property type="component" value="Chromosome"/>
</dbReference>
<name>A0A4P7HNH5_9RHOB</name>
<keyword evidence="1" id="KW-0732">Signal</keyword>